<reference evidence="4" key="1">
    <citation type="submission" date="2016-11" db="EMBL/GenBank/DDBJ databases">
        <authorList>
            <person name="Varghese N."/>
            <person name="Submissions S."/>
        </authorList>
    </citation>
    <scope>NUCLEOTIDE SEQUENCE [LARGE SCALE GENOMIC DNA]</scope>
    <source>
        <strain evidence="4">DSM 19514</strain>
    </source>
</reference>
<evidence type="ECO:0000259" key="2">
    <source>
        <dbReference type="Pfam" id="PF09851"/>
    </source>
</evidence>
<accession>A0A1M4UA54</accession>
<feature type="transmembrane region" description="Helical" evidence="1">
    <location>
        <begin position="16"/>
        <end position="40"/>
    </location>
</feature>
<proteinExistence type="predicted"/>
<dbReference type="OrthoDB" id="3748887at2"/>
<dbReference type="InterPro" id="IPR018649">
    <property type="entry name" value="SHOCT"/>
</dbReference>
<dbReference type="RefSeq" id="WP_072789145.1">
    <property type="nucleotide sequence ID" value="NZ_FQUL01000009.1"/>
</dbReference>
<keyword evidence="4" id="KW-1185">Reference proteome</keyword>
<dbReference type="EMBL" id="FQUL01000009">
    <property type="protein sequence ID" value="SHE53516.1"/>
    <property type="molecule type" value="Genomic_DNA"/>
</dbReference>
<keyword evidence="1" id="KW-1133">Transmembrane helix</keyword>
<dbReference type="Pfam" id="PF09851">
    <property type="entry name" value="SHOCT"/>
    <property type="match status" value="1"/>
</dbReference>
<organism evidence="3 4">
    <name type="scientific">Ferrithrix thermotolerans DSM 19514</name>
    <dbReference type="NCBI Taxonomy" id="1121881"/>
    <lineage>
        <taxon>Bacteria</taxon>
        <taxon>Bacillati</taxon>
        <taxon>Actinomycetota</taxon>
        <taxon>Acidimicrobiia</taxon>
        <taxon>Acidimicrobiales</taxon>
        <taxon>Acidimicrobiaceae</taxon>
        <taxon>Ferrithrix</taxon>
    </lineage>
</organism>
<name>A0A1M4UA54_9ACTN</name>
<evidence type="ECO:0000313" key="3">
    <source>
        <dbReference type="EMBL" id="SHE53516.1"/>
    </source>
</evidence>
<evidence type="ECO:0000313" key="4">
    <source>
        <dbReference type="Proteomes" id="UP000184295"/>
    </source>
</evidence>
<dbReference type="Proteomes" id="UP000184295">
    <property type="component" value="Unassembled WGS sequence"/>
</dbReference>
<keyword evidence="1" id="KW-0472">Membrane</keyword>
<evidence type="ECO:0000256" key="1">
    <source>
        <dbReference type="SAM" id="Phobius"/>
    </source>
</evidence>
<dbReference type="AlphaFoldDB" id="A0A1M4UA54"/>
<keyword evidence="1" id="KW-0812">Transmembrane</keyword>
<gene>
    <name evidence="3" type="ORF">SAMN02745225_00893</name>
</gene>
<sequence>MPFRHFGEFQGFHSGIYLLIPMVLNLLVISAAVLFGILLYRHFAQNRVGTTTSELTGYEHPEDILKRRFAEGLISKEEFEEKMSTLLQQTHHPI</sequence>
<feature type="domain" description="SHOCT" evidence="2">
    <location>
        <begin position="61"/>
        <end position="87"/>
    </location>
</feature>
<protein>
    <submittedName>
        <fullName evidence="3">Short C-terminal domain-containing protein</fullName>
    </submittedName>
</protein>